<protein>
    <submittedName>
        <fullName evidence="1">Uncharacterized protein</fullName>
    </submittedName>
</protein>
<comment type="caution">
    <text evidence="1">The sequence shown here is derived from an EMBL/GenBank/DDBJ whole genome shotgun (WGS) entry which is preliminary data.</text>
</comment>
<organism evidence="1 2">
    <name type="scientific">Anaerostipes butyraticus</name>
    <dbReference type="NCBI Taxonomy" id="645466"/>
    <lineage>
        <taxon>Bacteria</taxon>
        <taxon>Bacillati</taxon>
        <taxon>Bacillota</taxon>
        <taxon>Clostridia</taxon>
        <taxon>Lachnospirales</taxon>
        <taxon>Lachnospiraceae</taxon>
        <taxon>Anaerostipes</taxon>
    </lineage>
</organism>
<keyword evidence="2" id="KW-1185">Reference proteome</keyword>
<dbReference type="EMBL" id="BLYI01000009">
    <property type="protein sequence ID" value="GFO84134.1"/>
    <property type="molecule type" value="Genomic_DNA"/>
</dbReference>
<proteinExistence type="predicted"/>
<reference evidence="1" key="1">
    <citation type="submission" date="2020-06" db="EMBL/GenBank/DDBJ databases">
        <title>Characterization of fructooligosaccharide metabolism and fructooligosaccharide-degrading enzymes in human commensal butyrate producers.</title>
        <authorList>
            <person name="Tanno H."/>
            <person name="Fujii T."/>
            <person name="Hirano K."/>
            <person name="Maeno S."/>
            <person name="Tonozuka T."/>
            <person name="Sakamoto M."/>
            <person name="Ohkuma M."/>
            <person name="Tochio T."/>
            <person name="Endo A."/>
        </authorList>
    </citation>
    <scope>NUCLEOTIDE SEQUENCE</scope>
    <source>
        <strain evidence="1">JCM 17466</strain>
    </source>
</reference>
<accession>A0A916Q965</accession>
<evidence type="ECO:0000313" key="2">
    <source>
        <dbReference type="Proteomes" id="UP000613208"/>
    </source>
</evidence>
<evidence type="ECO:0000313" key="1">
    <source>
        <dbReference type="EMBL" id="GFO84134.1"/>
    </source>
</evidence>
<dbReference type="Proteomes" id="UP000613208">
    <property type="component" value="Unassembled WGS sequence"/>
</dbReference>
<dbReference type="RefSeq" id="WP_119963420.1">
    <property type="nucleotide sequence ID" value="NZ_BLYI01000009.1"/>
</dbReference>
<dbReference type="AlphaFoldDB" id="A0A916Q965"/>
<sequence length="299" mass="35092">MNNILRIKRKMEKVYKRPIDNIYSHSFYSELFSGYEYSLSEEKINRRDFYIIIPDDKEIVELFGNGRHYDFSYEFSQSIDRVLYSMAVYGKAYIFVKPDYINESDANGKEIKKLSAIHIGEVKGIPKKGKFYSKTYSNGISEFNIEEGKLIIFDLKEFGYKRNYFKNLVKHLGKYDITSNSLELINTEPAYDFSVHADKNRKRFLKKVRNIGWSFGTDGLSDSYILYKEIQMKLFKMQMLQNVLMKINQVIATEYIPNKEFEIKALTSNVDYVGAWTKFQSGELTVSELNNIVWKGLTD</sequence>
<name>A0A916Q965_9FIRM</name>
<gene>
    <name evidence="1" type="ORF">ANBU17_04810</name>
</gene>